<feature type="transmembrane region" description="Helical" evidence="5">
    <location>
        <begin position="205"/>
        <end position="225"/>
    </location>
</feature>
<comment type="subcellular location">
    <subcellularLocation>
        <location evidence="1">Membrane</location>
    </subcellularLocation>
</comment>
<dbReference type="Pfam" id="PF02104">
    <property type="entry name" value="SURF1"/>
    <property type="match status" value="1"/>
</dbReference>
<dbReference type="CDD" id="cd06662">
    <property type="entry name" value="SURF1"/>
    <property type="match status" value="1"/>
</dbReference>
<feature type="transmembrane region" description="Helical" evidence="5">
    <location>
        <begin position="7"/>
        <end position="25"/>
    </location>
</feature>
<evidence type="ECO:0000256" key="2">
    <source>
        <dbReference type="ARBA" id="ARBA00022692"/>
    </source>
</evidence>
<dbReference type="GO" id="GO:0016020">
    <property type="term" value="C:membrane"/>
    <property type="evidence" value="ECO:0007669"/>
    <property type="project" value="UniProtKB-SubCell"/>
</dbReference>
<reference evidence="6" key="1">
    <citation type="submission" date="2020-05" db="EMBL/GenBank/DDBJ databases">
        <authorList>
            <person name="Chiriac C."/>
            <person name="Salcher M."/>
            <person name="Ghai R."/>
            <person name="Kavagutti S V."/>
        </authorList>
    </citation>
    <scope>NUCLEOTIDE SEQUENCE</scope>
</reference>
<name>A0A6J7VPY2_9ZZZZ</name>
<gene>
    <name evidence="6" type="ORF">UFOPK4410_00476</name>
</gene>
<evidence type="ECO:0000256" key="1">
    <source>
        <dbReference type="ARBA" id="ARBA00004370"/>
    </source>
</evidence>
<evidence type="ECO:0000313" key="6">
    <source>
        <dbReference type="EMBL" id="CAB5110026.1"/>
    </source>
</evidence>
<dbReference type="InterPro" id="IPR045214">
    <property type="entry name" value="Surf1/Surf4"/>
</dbReference>
<dbReference type="PANTHER" id="PTHR23427:SF2">
    <property type="entry name" value="SURFEIT LOCUS PROTEIN 1"/>
    <property type="match status" value="1"/>
</dbReference>
<evidence type="ECO:0000256" key="5">
    <source>
        <dbReference type="SAM" id="Phobius"/>
    </source>
</evidence>
<accession>A0A6J7VPY2</accession>
<keyword evidence="4 5" id="KW-0472">Membrane</keyword>
<dbReference type="EMBL" id="CAFBRV010000030">
    <property type="protein sequence ID" value="CAB5110026.1"/>
    <property type="molecule type" value="Genomic_DNA"/>
</dbReference>
<dbReference type="PROSITE" id="PS50895">
    <property type="entry name" value="SURF1"/>
    <property type="match status" value="1"/>
</dbReference>
<organism evidence="6">
    <name type="scientific">freshwater metagenome</name>
    <dbReference type="NCBI Taxonomy" id="449393"/>
    <lineage>
        <taxon>unclassified sequences</taxon>
        <taxon>metagenomes</taxon>
        <taxon>ecological metagenomes</taxon>
    </lineage>
</organism>
<evidence type="ECO:0000256" key="4">
    <source>
        <dbReference type="ARBA" id="ARBA00023136"/>
    </source>
</evidence>
<dbReference type="InterPro" id="IPR002994">
    <property type="entry name" value="Surf1/Shy1"/>
</dbReference>
<evidence type="ECO:0000256" key="3">
    <source>
        <dbReference type="ARBA" id="ARBA00022989"/>
    </source>
</evidence>
<dbReference type="AlphaFoldDB" id="A0A6J7VPY2"/>
<keyword evidence="2 5" id="KW-0812">Transmembrane</keyword>
<dbReference type="PANTHER" id="PTHR23427">
    <property type="entry name" value="SURFEIT LOCUS PROTEIN"/>
    <property type="match status" value="1"/>
</dbReference>
<keyword evidence="3 5" id="KW-1133">Transmembrane helix</keyword>
<sequence length="229" mass="25522">MQREPWAIFKTVVALGLIALCLWAAQWQYQRGVDRHARNFMIAEHIALAPTPLQNVASDPTRFEWQKVTTSGTFNVNEQILLRNRYSEGVYGFEVLTLFTSTDGKTFWVDRGWVKAGITATTPPVVASVPMEIVEITGRLRLDSSLPRGSFFALPASGTGLVGELNAQSRIGTENYYLDLLSGSQSNLTPTVTAQLPELSDGPHMAYALQWIFFGALVIYGRILIRRTR</sequence>
<protein>
    <submittedName>
        <fullName evidence="6">Unannotated protein</fullName>
    </submittedName>
</protein>
<proteinExistence type="predicted"/>